<dbReference type="SMART" id="SM00409">
    <property type="entry name" value="IG"/>
    <property type="match status" value="1"/>
</dbReference>
<keyword evidence="3" id="KW-0732">Signal</keyword>
<evidence type="ECO:0000256" key="3">
    <source>
        <dbReference type="ARBA" id="ARBA00022729"/>
    </source>
</evidence>
<name>A0AAV1QIQ7_SCOSC</name>
<reference evidence="12 13" key="1">
    <citation type="submission" date="2024-01" db="EMBL/GenBank/DDBJ databases">
        <authorList>
            <person name="Alioto T."/>
            <person name="Alioto T."/>
            <person name="Gomez Garrido J."/>
        </authorList>
    </citation>
    <scope>NUCLEOTIDE SEQUENCE [LARGE SCALE GENOMIC DNA]</scope>
</reference>
<organism evidence="12 13">
    <name type="scientific">Scomber scombrus</name>
    <name type="common">Atlantic mackerel</name>
    <name type="synonym">Scomber vernalis</name>
    <dbReference type="NCBI Taxonomy" id="13677"/>
    <lineage>
        <taxon>Eukaryota</taxon>
        <taxon>Metazoa</taxon>
        <taxon>Chordata</taxon>
        <taxon>Craniata</taxon>
        <taxon>Vertebrata</taxon>
        <taxon>Euteleostomi</taxon>
        <taxon>Actinopterygii</taxon>
        <taxon>Neopterygii</taxon>
        <taxon>Teleostei</taxon>
        <taxon>Neoteleostei</taxon>
        <taxon>Acanthomorphata</taxon>
        <taxon>Pelagiaria</taxon>
        <taxon>Scombriformes</taxon>
        <taxon>Scombridae</taxon>
        <taxon>Scomber</taxon>
    </lineage>
</organism>
<dbReference type="GO" id="GO:0005102">
    <property type="term" value="F:signaling receptor binding"/>
    <property type="evidence" value="ECO:0007669"/>
    <property type="project" value="TreeGrafter"/>
</dbReference>
<feature type="non-terminal residue" evidence="12">
    <location>
        <position position="1"/>
    </location>
</feature>
<dbReference type="Pfam" id="PF07686">
    <property type="entry name" value="V-set"/>
    <property type="match status" value="1"/>
</dbReference>
<dbReference type="PROSITE" id="PS50835">
    <property type="entry name" value="IG_LIKE"/>
    <property type="match status" value="2"/>
</dbReference>
<dbReference type="InterPro" id="IPR003599">
    <property type="entry name" value="Ig_sub"/>
</dbReference>
<dbReference type="Proteomes" id="UP001314229">
    <property type="component" value="Unassembled WGS sequence"/>
</dbReference>
<evidence type="ECO:0000256" key="2">
    <source>
        <dbReference type="ARBA" id="ARBA00022692"/>
    </source>
</evidence>
<feature type="non-terminal residue" evidence="12">
    <location>
        <position position="245"/>
    </location>
</feature>
<dbReference type="InterPro" id="IPR013106">
    <property type="entry name" value="Ig_V-set"/>
</dbReference>
<keyword evidence="8" id="KW-0393">Immunoglobulin domain</keyword>
<keyword evidence="4 10" id="KW-1133">Transmembrane helix</keyword>
<evidence type="ECO:0000256" key="9">
    <source>
        <dbReference type="ARBA" id="ARBA00038221"/>
    </source>
</evidence>
<sequence length="245" mass="27216">QSQEVGPSHQIVAFLGDNIILPCHPQPAVDSVSKSLEWGRLDLQPRFVHVRSEDQDLLSNQNPSYKGRTSMPIEKLKHGDLSLTLSNVKFSDNGTYQCYIPKEGKTSTVQLVVGSVSSPVIAEININTSAVVLQCESKGWYPEPDVLWLDGEGNLLSAGPTETVRGPDGLYTVSSRVTVEKRHSNRIICRVEQNNINQTRETHIDISADCLMIPSSFAARIIIVLTACLIWSLPSVFVVWKWYKT</sequence>
<keyword evidence="2 10" id="KW-0812">Transmembrane</keyword>
<comment type="similarity">
    <text evidence="9">Belongs to the SKINT family.</text>
</comment>
<evidence type="ECO:0000256" key="8">
    <source>
        <dbReference type="ARBA" id="ARBA00023319"/>
    </source>
</evidence>
<feature type="domain" description="Ig-like" evidence="11">
    <location>
        <begin position="16"/>
        <end position="110"/>
    </location>
</feature>
<dbReference type="InterPro" id="IPR053896">
    <property type="entry name" value="BTN3A2-like_Ig-C"/>
</dbReference>
<keyword evidence="5 10" id="KW-0472">Membrane</keyword>
<dbReference type="FunFam" id="2.60.40.10:FF:000088">
    <property type="entry name" value="Butyrophilin subfamily 1 member A1"/>
    <property type="match status" value="1"/>
</dbReference>
<evidence type="ECO:0000256" key="7">
    <source>
        <dbReference type="ARBA" id="ARBA00023180"/>
    </source>
</evidence>
<evidence type="ECO:0000256" key="5">
    <source>
        <dbReference type="ARBA" id="ARBA00023136"/>
    </source>
</evidence>
<evidence type="ECO:0000256" key="6">
    <source>
        <dbReference type="ARBA" id="ARBA00023157"/>
    </source>
</evidence>
<dbReference type="AlphaFoldDB" id="A0AAV1QIQ7"/>
<dbReference type="PANTHER" id="PTHR24100:SF151">
    <property type="entry name" value="ICOS LIGAND"/>
    <property type="match status" value="1"/>
</dbReference>
<evidence type="ECO:0000256" key="4">
    <source>
        <dbReference type="ARBA" id="ARBA00022989"/>
    </source>
</evidence>
<evidence type="ECO:0000259" key="11">
    <source>
        <dbReference type="PROSITE" id="PS50835"/>
    </source>
</evidence>
<dbReference type="GO" id="GO:0001817">
    <property type="term" value="P:regulation of cytokine production"/>
    <property type="evidence" value="ECO:0007669"/>
    <property type="project" value="TreeGrafter"/>
</dbReference>
<protein>
    <submittedName>
        <fullName evidence="12">Butyrophilin subfamily 1 member A1-like</fullName>
    </submittedName>
</protein>
<feature type="domain" description="Ig-like" evidence="11">
    <location>
        <begin position="119"/>
        <end position="205"/>
    </location>
</feature>
<dbReference type="GO" id="GO:0050863">
    <property type="term" value="P:regulation of T cell activation"/>
    <property type="evidence" value="ECO:0007669"/>
    <property type="project" value="UniProtKB-ARBA"/>
</dbReference>
<dbReference type="EMBL" id="CAWUFR010001671">
    <property type="protein sequence ID" value="CAK6984201.1"/>
    <property type="molecule type" value="Genomic_DNA"/>
</dbReference>
<keyword evidence="7" id="KW-0325">Glycoprotein</keyword>
<evidence type="ECO:0000313" key="13">
    <source>
        <dbReference type="Proteomes" id="UP001314229"/>
    </source>
</evidence>
<dbReference type="GO" id="GO:0009897">
    <property type="term" value="C:external side of plasma membrane"/>
    <property type="evidence" value="ECO:0007669"/>
    <property type="project" value="TreeGrafter"/>
</dbReference>
<proteinExistence type="inferred from homology"/>
<dbReference type="SMART" id="SM00406">
    <property type="entry name" value="IGv"/>
    <property type="match status" value="1"/>
</dbReference>
<keyword evidence="6" id="KW-1015">Disulfide bond</keyword>
<gene>
    <name evidence="12" type="ORF">FSCOSCO3_A035473</name>
</gene>
<evidence type="ECO:0000313" key="12">
    <source>
        <dbReference type="EMBL" id="CAK6984201.1"/>
    </source>
</evidence>
<accession>A0AAV1QIQ7</accession>
<comment type="subcellular location">
    <subcellularLocation>
        <location evidence="1">Membrane</location>
    </subcellularLocation>
</comment>
<dbReference type="GO" id="GO:0042110">
    <property type="term" value="P:T cell activation"/>
    <property type="evidence" value="ECO:0007669"/>
    <property type="project" value="UniProtKB-ARBA"/>
</dbReference>
<dbReference type="FunFam" id="2.60.40.10:FF:000142">
    <property type="entry name" value="V-set domain-containing T-cell activation inhibitor 1"/>
    <property type="match status" value="1"/>
</dbReference>
<dbReference type="GO" id="GO:1903037">
    <property type="term" value="P:regulation of leukocyte cell-cell adhesion"/>
    <property type="evidence" value="ECO:0007669"/>
    <property type="project" value="UniProtKB-ARBA"/>
</dbReference>
<dbReference type="Pfam" id="PF22705">
    <property type="entry name" value="C2-set_3"/>
    <property type="match status" value="1"/>
</dbReference>
<dbReference type="Gene3D" id="2.60.40.10">
    <property type="entry name" value="Immunoglobulins"/>
    <property type="match status" value="2"/>
</dbReference>
<feature type="transmembrane region" description="Helical" evidence="10">
    <location>
        <begin position="217"/>
        <end position="240"/>
    </location>
</feature>
<comment type="caution">
    <text evidence="12">The sequence shown here is derived from an EMBL/GenBank/DDBJ whole genome shotgun (WGS) entry which is preliminary data.</text>
</comment>
<evidence type="ECO:0000256" key="10">
    <source>
        <dbReference type="SAM" id="Phobius"/>
    </source>
</evidence>
<dbReference type="PANTHER" id="PTHR24100">
    <property type="entry name" value="BUTYROPHILIN"/>
    <property type="match status" value="1"/>
</dbReference>
<evidence type="ECO:0000256" key="1">
    <source>
        <dbReference type="ARBA" id="ARBA00004370"/>
    </source>
</evidence>
<dbReference type="SUPFAM" id="SSF48726">
    <property type="entry name" value="Immunoglobulin"/>
    <property type="match status" value="2"/>
</dbReference>
<keyword evidence="13" id="KW-1185">Reference proteome</keyword>
<dbReference type="InterPro" id="IPR050504">
    <property type="entry name" value="IgSF_BTN/MOG"/>
</dbReference>
<dbReference type="InterPro" id="IPR007110">
    <property type="entry name" value="Ig-like_dom"/>
</dbReference>
<dbReference type="GO" id="GO:0050852">
    <property type="term" value="P:T cell receptor signaling pathway"/>
    <property type="evidence" value="ECO:0007669"/>
    <property type="project" value="TreeGrafter"/>
</dbReference>
<dbReference type="InterPro" id="IPR036179">
    <property type="entry name" value="Ig-like_dom_sf"/>
</dbReference>
<dbReference type="InterPro" id="IPR013783">
    <property type="entry name" value="Ig-like_fold"/>
</dbReference>